<sequence>MTGVAKSTGKAPRAAGRKAVTKSPKSPKSPAAKVGKTAKAAKTAAASKIPKVKVAAEHPSYLEMITEAINVLNVKKGASRQAIHKHIVAQYNLGAATDKMVRSRLALALKKGVTTGTLQQPSLNRFKLPKDAQKASTPKVGTPKTPTTPKSAKKTNVVAASPSEKKSSTPKTTAVKPTVKKSKKAPSKKTAANTGEEAVVAAV</sequence>
<keyword evidence="5 7" id="KW-0238">DNA-binding</keyword>
<organism evidence="10 11">
    <name type="scientific">Caenorhabditis tropicalis</name>
    <dbReference type="NCBI Taxonomy" id="1561998"/>
    <lineage>
        <taxon>Eukaryota</taxon>
        <taxon>Metazoa</taxon>
        <taxon>Ecdysozoa</taxon>
        <taxon>Nematoda</taxon>
        <taxon>Chromadorea</taxon>
        <taxon>Rhabditida</taxon>
        <taxon>Rhabditina</taxon>
        <taxon>Rhabditomorpha</taxon>
        <taxon>Rhabditoidea</taxon>
        <taxon>Rhabditidae</taxon>
        <taxon>Peloderinae</taxon>
        <taxon>Caenorhabditis</taxon>
    </lineage>
</organism>
<accession>A0A1I7TML7</accession>
<dbReference type="GO" id="GO:0030261">
    <property type="term" value="P:chromosome condensation"/>
    <property type="evidence" value="ECO:0007669"/>
    <property type="project" value="TreeGrafter"/>
</dbReference>
<evidence type="ECO:0000256" key="4">
    <source>
        <dbReference type="ARBA" id="ARBA00022990"/>
    </source>
</evidence>
<feature type="compositionally biased region" description="Basic residues" evidence="8">
    <location>
        <begin position="178"/>
        <end position="187"/>
    </location>
</feature>
<dbReference type="Gene3D" id="1.10.10.10">
    <property type="entry name" value="Winged helix-like DNA-binding domain superfamily/Winged helix DNA-binding domain"/>
    <property type="match status" value="1"/>
</dbReference>
<comment type="subcellular location">
    <subcellularLocation>
        <location evidence="2">Chromosome</location>
    </subcellularLocation>
    <subcellularLocation>
        <location evidence="1 7">Nucleus</location>
    </subcellularLocation>
</comment>
<dbReference type="WBParaSite" id="Csp11.Scaffold628.g7427.t1">
    <property type="protein sequence ID" value="Csp11.Scaffold628.g7427.t1"/>
    <property type="gene ID" value="Csp11.Scaffold628.g7427"/>
</dbReference>
<evidence type="ECO:0000313" key="10">
    <source>
        <dbReference type="Proteomes" id="UP000095282"/>
    </source>
</evidence>
<dbReference type="Proteomes" id="UP000095282">
    <property type="component" value="Unplaced"/>
</dbReference>
<dbReference type="CDD" id="cd00073">
    <property type="entry name" value="H15"/>
    <property type="match status" value="1"/>
</dbReference>
<name>A0A1I7TML7_9PELO</name>
<dbReference type="InterPro" id="IPR005819">
    <property type="entry name" value="H1/H5"/>
</dbReference>
<proteinExistence type="inferred from homology"/>
<keyword evidence="3 7" id="KW-0158">Chromosome</keyword>
<evidence type="ECO:0000256" key="2">
    <source>
        <dbReference type="ARBA" id="ARBA00004286"/>
    </source>
</evidence>
<evidence type="ECO:0000256" key="7">
    <source>
        <dbReference type="RuleBase" id="RU003894"/>
    </source>
</evidence>
<feature type="region of interest" description="Disordered" evidence="8">
    <location>
        <begin position="1"/>
        <end position="37"/>
    </location>
</feature>
<dbReference type="GO" id="GO:0030527">
    <property type="term" value="F:structural constituent of chromatin"/>
    <property type="evidence" value="ECO:0007669"/>
    <property type="project" value="InterPro"/>
</dbReference>
<feature type="compositionally biased region" description="Low complexity" evidence="8">
    <location>
        <begin position="21"/>
        <end position="37"/>
    </location>
</feature>
<evidence type="ECO:0000259" key="9">
    <source>
        <dbReference type="PROSITE" id="PS51504"/>
    </source>
</evidence>
<keyword evidence="4" id="KW-0007">Acetylation</keyword>
<dbReference type="GO" id="GO:0000786">
    <property type="term" value="C:nucleosome"/>
    <property type="evidence" value="ECO:0007669"/>
    <property type="project" value="InterPro"/>
</dbReference>
<dbReference type="eggNOG" id="KOG4012">
    <property type="taxonomic scope" value="Eukaryota"/>
</dbReference>
<feature type="domain" description="H15" evidence="9">
    <location>
        <begin position="57"/>
        <end position="130"/>
    </location>
</feature>
<dbReference type="PROSITE" id="PS51504">
    <property type="entry name" value="H15"/>
    <property type="match status" value="1"/>
</dbReference>
<evidence type="ECO:0000256" key="3">
    <source>
        <dbReference type="ARBA" id="ARBA00022454"/>
    </source>
</evidence>
<evidence type="ECO:0000256" key="5">
    <source>
        <dbReference type="ARBA" id="ARBA00023125"/>
    </source>
</evidence>
<dbReference type="PANTHER" id="PTHR11467:SF36">
    <property type="entry name" value="HISTONE 24-RELATED"/>
    <property type="match status" value="1"/>
</dbReference>
<evidence type="ECO:0000256" key="6">
    <source>
        <dbReference type="ARBA" id="ARBA00023242"/>
    </source>
</evidence>
<feature type="compositionally biased region" description="Low complexity" evidence="8">
    <location>
        <begin position="137"/>
        <end position="150"/>
    </location>
</feature>
<dbReference type="GO" id="GO:0031492">
    <property type="term" value="F:nucleosomal DNA binding"/>
    <property type="evidence" value="ECO:0007669"/>
    <property type="project" value="TreeGrafter"/>
</dbReference>
<dbReference type="InterPro" id="IPR036390">
    <property type="entry name" value="WH_DNA-bd_sf"/>
</dbReference>
<dbReference type="GO" id="GO:0045910">
    <property type="term" value="P:negative regulation of DNA recombination"/>
    <property type="evidence" value="ECO:0007669"/>
    <property type="project" value="TreeGrafter"/>
</dbReference>
<keyword evidence="10" id="KW-1185">Reference proteome</keyword>
<dbReference type="InterPro" id="IPR036388">
    <property type="entry name" value="WH-like_DNA-bd_sf"/>
</dbReference>
<evidence type="ECO:0000256" key="1">
    <source>
        <dbReference type="ARBA" id="ARBA00004123"/>
    </source>
</evidence>
<evidence type="ECO:0000313" key="11">
    <source>
        <dbReference type="WBParaSite" id="Csp11.Scaffold628.g7427.t1"/>
    </source>
</evidence>
<keyword evidence="6 7" id="KW-0539">Nucleus</keyword>
<feature type="region of interest" description="Disordered" evidence="8">
    <location>
        <begin position="122"/>
        <end position="203"/>
    </location>
</feature>
<dbReference type="SUPFAM" id="SSF46785">
    <property type="entry name" value="Winged helix' DNA-binding domain"/>
    <property type="match status" value="1"/>
</dbReference>
<comment type="similarity">
    <text evidence="7">Belongs to the histone H1/H5 family.</text>
</comment>
<dbReference type="GO" id="GO:0006334">
    <property type="term" value="P:nucleosome assembly"/>
    <property type="evidence" value="ECO:0007669"/>
    <property type="project" value="InterPro"/>
</dbReference>
<dbReference type="SMART" id="SM00526">
    <property type="entry name" value="H15"/>
    <property type="match status" value="1"/>
</dbReference>
<evidence type="ECO:0000256" key="8">
    <source>
        <dbReference type="SAM" id="MobiDB-lite"/>
    </source>
</evidence>
<reference evidence="11" key="1">
    <citation type="submission" date="2016-11" db="UniProtKB">
        <authorList>
            <consortium name="WormBaseParasite"/>
        </authorList>
    </citation>
    <scope>IDENTIFICATION</scope>
</reference>
<dbReference type="PANTHER" id="PTHR11467">
    <property type="entry name" value="HISTONE H1"/>
    <property type="match status" value="1"/>
</dbReference>
<dbReference type="GO" id="GO:0003690">
    <property type="term" value="F:double-stranded DNA binding"/>
    <property type="evidence" value="ECO:0007669"/>
    <property type="project" value="TreeGrafter"/>
</dbReference>
<dbReference type="STRING" id="1561998.A0A1I7TML7"/>
<protein>
    <submittedName>
        <fullName evidence="11">H15 domain-containing protein</fullName>
    </submittedName>
</protein>
<dbReference type="GO" id="GO:0005634">
    <property type="term" value="C:nucleus"/>
    <property type="evidence" value="ECO:0007669"/>
    <property type="project" value="UniProtKB-SubCell"/>
</dbReference>
<dbReference type="PRINTS" id="PR00624">
    <property type="entry name" value="HISTONEH5"/>
</dbReference>
<dbReference type="InterPro" id="IPR005818">
    <property type="entry name" value="Histone_H1/H5_H15"/>
</dbReference>
<dbReference type="AlphaFoldDB" id="A0A1I7TML7"/>
<dbReference type="Pfam" id="PF00538">
    <property type="entry name" value="Linker_histone"/>
    <property type="match status" value="1"/>
</dbReference>